<feature type="non-terminal residue" evidence="1">
    <location>
        <position position="37"/>
    </location>
</feature>
<protein>
    <submittedName>
        <fullName evidence="1">Uncharacterized protein</fullName>
    </submittedName>
</protein>
<gene>
    <name evidence="1" type="ORF">EZS28_019374</name>
</gene>
<reference evidence="1 2" key="1">
    <citation type="submission" date="2019-03" db="EMBL/GenBank/DDBJ databases">
        <title>Single cell metagenomics reveals metabolic interactions within the superorganism composed of flagellate Streblomastix strix and complex community of Bacteroidetes bacteria on its surface.</title>
        <authorList>
            <person name="Treitli S.C."/>
            <person name="Kolisko M."/>
            <person name="Husnik F."/>
            <person name="Keeling P."/>
            <person name="Hampl V."/>
        </authorList>
    </citation>
    <scope>NUCLEOTIDE SEQUENCE [LARGE SCALE GENOMIC DNA]</scope>
    <source>
        <strain evidence="1">ST1C</strain>
    </source>
</reference>
<evidence type="ECO:0000313" key="2">
    <source>
        <dbReference type="Proteomes" id="UP000324800"/>
    </source>
</evidence>
<comment type="caution">
    <text evidence="1">The sequence shown here is derived from an EMBL/GenBank/DDBJ whole genome shotgun (WGS) entry which is preliminary data.</text>
</comment>
<accession>A0A5J4VQY2</accession>
<proteinExistence type="predicted"/>
<organism evidence="1 2">
    <name type="scientific">Streblomastix strix</name>
    <dbReference type="NCBI Taxonomy" id="222440"/>
    <lineage>
        <taxon>Eukaryota</taxon>
        <taxon>Metamonada</taxon>
        <taxon>Preaxostyla</taxon>
        <taxon>Oxymonadida</taxon>
        <taxon>Streblomastigidae</taxon>
        <taxon>Streblomastix</taxon>
    </lineage>
</organism>
<dbReference type="Proteomes" id="UP000324800">
    <property type="component" value="Unassembled WGS sequence"/>
</dbReference>
<dbReference type="AlphaFoldDB" id="A0A5J4VQY2"/>
<name>A0A5J4VQY2_9EUKA</name>
<evidence type="ECO:0000313" key="1">
    <source>
        <dbReference type="EMBL" id="KAA6385098.1"/>
    </source>
</evidence>
<sequence length="37" mass="4452">MKDYFHRGVHFEEAYIKMSETYGGICPEKETLNRWGK</sequence>
<dbReference type="EMBL" id="SNRW01005426">
    <property type="protein sequence ID" value="KAA6385098.1"/>
    <property type="molecule type" value="Genomic_DNA"/>
</dbReference>